<keyword evidence="1" id="KW-0479">Metal-binding</keyword>
<evidence type="ECO:0000256" key="2">
    <source>
        <dbReference type="ARBA" id="ARBA00022771"/>
    </source>
</evidence>
<name>A0A8H5BPU2_9AGAR</name>
<protein>
    <recommendedName>
        <fullName evidence="5">MYND-type domain-containing protein</fullName>
    </recommendedName>
</protein>
<dbReference type="SUPFAM" id="SSF144232">
    <property type="entry name" value="HIT/MYND zinc finger-like"/>
    <property type="match status" value="1"/>
</dbReference>
<dbReference type="Pfam" id="PF01753">
    <property type="entry name" value="zf-MYND"/>
    <property type="match status" value="1"/>
</dbReference>
<dbReference type="Proteomes" id="UP000541558">
    <property type="component" value="Unassembled WGS sequence"/>
</dbReference>
<gene>
    <name evidence="6" type="ORF">D9611_000554</name>
</gene>
<dbReference type="AlphaFoldDB" id="A0A8H5BPU2"/>
<evidence type="ECO:0000256" key="3">
    <source>
        <dbReference type="ARBA" id="ARBA00022833"/>
    </source>
</evidence>
<dbReference type="OrthoDB" id="2212237at2759"/>
<evidence type="ECO:0000313" key="6">
    <source>
        <dbReference type="EMBL" id="KAF5326378.1"/>
    </source>
</evidence>
<organism evidence="6 7">
    <name type="scientific">Ephemerocybe angulata</name>
    <dbReference type="NCBI Taxonomy" id="980116"/>
    <lineage>
        <taxon>Eukaryota</taxon>
        <taxon>Fungi</taxon>
        <taxon>Dikarya</taxon>
        <taxon>Basidiomycota</taxon>
        <taxon>Agaricomycotina</taxon>
        <taxon>Agaricomycetes</taxon>
        <taxon>Agaricomycetidae</taxon>
        <taxon>Agaricales</taxon>
        <taxon>Agaricineae</taxon>
        <taxon>Psathyrellaceae</taxon>
        <taxon>Ephemerocybe</taxon>
    </lineage>
</organism>
<evidence type="ECO:0000256" key="1">
    <source>
        <dbReference type="ARBA" id="ARBA00022723"/>
    </source>
</evidence>
<keyword evidence="2 4" id="KW-0863">Zinc-finger</keyword>
<comment type="caution">
    <text evidence="6">The sequence shown here is derived from an EMBL/GenBank/DDBJ whole genome shotgun (WGS) entry which is preliminary data.</text>
</comment>
<keyword evidence="7" id="KW-1185">Reference proteome</keyword>
<reference evidence="6 7" key="1">
    <citation type="journal article" date="2020" name="ISME J.">
        <title>Uncovering the hidden diversity of litter-decomposition mechanisms in mushroom-forming fungi.</title>
        <authorList>
            <person name="Floudas D."/>
            <person name="Bentzer J."/>
            <person name="Ahren D."/>
            <person name="Johansson T."/>
            <person name="Persson P."/>
            <person name="Tunlid A."/>
        </authorList>
    </citation>
    <scope>NUCLEOTIDE SEQUENCE [LARGE SCALE GENOMIC DNA]</scope>
    <source>
        <strain evidence="6 7">CBS 175.51</strain>
    </source>
</reference>
<evidence type="ECO:0000313" key="7">
    <source>
        <dbReference type="Proteomes" id="UP000541558"/>
    </source>
</evidence>
<sequence length="677" mass="75451">MLVSQKIRLWVVELKRLFTTLPSRLSTLQNSNLFHRTKCSFHRSCRTLHDAGKWEIRSPVWTEWDITKANEGCLSSLSQIHHALQKNPEFCTVDVVKLVFKHLDPAPLAQIQPWDSEGNRPYSDRAVKCLALLADVSVAAVKNPVLKDFAAGKLVAAVDGVCQWLNHYFGSVRPSSRSAGDVGPDVDVELFGYTRIFMAILDWDHSGWSTCWSSPAYCSLMVRMWMTKNAKGRYAIAPTKYLAGYPIERLVFECATYQQGGELFYAEIVTQPRSSDRFAEAAISRAKACMDLCRNGSDTECALEYLNTVLSVATQGANYSPLLARGLSRRRYMKVFTAAMLTLSHSVLATDSKALGTFCVSTHELLSTVLRATEEDIDQNLAALVDGGYLDILGHLTAILPEDDSAIDECERDSATDAITDLIVTLLGYSISPRIISSILDNGIRLDVLSQKCRNGKLQPSWNKLCELLQSRVYVYQAMIFGKAGASDICNNLSCPRQTHGALKECSGCSSVTYCSHECQVEDWKAIHREECGCLRHSRSDQKAAHVHYRHSAQTYHIAYVEFSLNQCLQSIEDSLRAPTCPPNLNQASPHDFIIVFDIPGHEIRIQRLELVSHESPLRYNRICEIWRSKPDARLVIATFGDRYEGVVSLLVELEAGAGGGYEAIHSMVLYGSLCEA</sequence>
<proteinExistence type="predicted"/>
<evidence type="ECO:0000256" key="4">
    <source>
        <dbReference type="PROSITE-ProRule" id="PRU00134"/>
    </source>
</evidence>
<dbReference type="EMBL" id="JAACJK010000163">
    <property type="protein sequence ID" value="KAF5326378.1"/>
    <property type="molecule type" value="Genomic_DNA"/>
</dbReference>
<evidence type="ECO:0000259" key="5">
    <source>
        <dbReference type="PROSITE" id="PS50865"/>
    </source>
</evidence>
<dbReference type="Gene3D" id="6.10.140.2220">
    <property type="match status" value="1"/>
</dbReference>
<keyword evidence="3" id="KW-0862">Zinc</keyword>
<dbReference type="PROSITE" id="PS50865">
    <property type="entry name" value="ZF_MYND_2"/>
    <property type="match status" value="1"/>
</dbReference>
<dbReference type="GO" id="GO:0008270">
    <property type="term" value="F:zinc ion binding"/>
    <property type="evidence" value="ECO:0007669"/>
    <property type="project" value="UniProtKB-KW"/>
</dbReference>
<accession>A0A8H5BPU2</accession>
<dbReference type="InterPro" id="IPR002893">
    <property type="entry name" value="Znf_MYND"/>
</dbReference>
<feature type="domain" description="MYND-type" evidence="5">
    <location>
        <begin position="492"/>
        <end position="532"/>
    </location>
</feature>